<reference evidence="2" key="1">
    <citation type="submission" date="2021-01" db="EMBL/GenBank/DDBJ databases">
        <authorList>
            <person name="Kaushik A."/>
        </authorList>
    </citation>
    <scope>NUCLEOTIDE SEQUENCE</scope>
    <source>
        <strain evidence="2">AG4-RS23</strain>
    </source>
</reference>
<gene>
    <name evidence="2" type="ORF">RDB_LOCUS149977</name>
</gene>
<comment type="caution">
    <text evidence="2">The sequence shown here is derived from an EMBL/GenBank/DDBJ whole genome shotgun (WGS) entry which is preliminary data.</text>
</comment>
<dbReference type="InterPro" id="IPR046528">
    <property type="entry name" value="DUF6593"/>
</dbReference>
<evidence type="ECO:0000259" key="1">
    <source>
        <dbReference type="Pfam" id="PF20236"/>
    </source>
</evidence>
<proteinExistence type="predicted"/>
<evidence type="ECO:0000313" key="2">
    <source>
        <dbReference type="EMBL" id="CAE6517491.1"/>
    </source>
</evidence>
<feature type="domain" description="DUF6593" evidence="1">
    <location>
        <begin position="9"/>
        <end position="156"/>
    </location>
</feature>
<dbReference type="EMBL" id="CAJMWY010004076">
    <property type="protein sequence ID" value="CAE6517491.1"/>
    <property type="molecule type" value="Genomic_DNA"/>
</dbReference>
<organism evidence="2 3">
    <name type="scientific">Rhizoctonia solani</name>
    <dbReference type="NCBI Taxonomy" id="456999"/>
    <lineage>
        <taxon>Eukaryota</taxon>
        <taxon>Fungi</taxon>
        <taxon>Dikarya</taxon>
        <taxon>Basidiomycota</taxon>
        <taxon>Agaricomycotina</taxon>
        <taxon>Agaricomycetes</taxon>
        <taxon>Cantharellales</taxon>
        <taxon>Ceratobasidiaceae</taxon>
        <taxon>Rhizoctonia</taxon>
    </lineage>
</organism>
<dbReference type="Pfam" id="PF20236">
    <property type="entry name" value="DUF6593"/>
    <property type="match status" value="1"/>
</dbReference>
<sequence>MTTYTLLKNDPSNTVLTDPDGNVVYKISTPFKFPSETTTITRADDSDIVAIIYWNAVEKNAITINGITQKVNDVFPKTSKMGSSRLVMTGDGETFKWNYTTKLYCMSEATGLNVATYYRIWFADRRTKKSTIDIAPCAVKYADILVVSWMIMERESEE</sequence>
<dbReference type="Proteomes" id="UP000663861">
    <property type="component" value="Unassembled WGS sequence"/>
</dbReference>
<dbReference type="AlphaFoldDB" id="A0A8H3DAF9"/>
<protein>
    <recommendedName>
        <fullName evidence="1">DUF6593 domain-containing protein</fullName>
    </recommendedName>
</protein>
<evidence type="ECO:0000313" key="3">
    <source>
        <dbReference type="Proteomes" id="UP000663861"/>
    </source>
</evidence>
<name>A0A8H3DAF9_9AGAM</name>
<accession>A0A8H3DAF9</accession>